<keyword evidence="1" id="KW-1133">Transmembrane helix</keyword>
<gene>
    <name evidence="2" type="ORF">HMI46_19165</name>
</gene>
<keyword evidence="1" id="KW-0812">Transmembrane</keyword>
<feature type="transmembrane region" description="Helical" evidence="1">
    <location>
        <begin position="6"/>
        <end position="24"/>
    </location>
</feature>
<name>A0AAP7DKJ1_PAEAL</name>
<keyword evidence="1" id="KW-0472">Membrane</keyword>
<sequence>MNPVCQLSIGIAAAGFLFHNIVLLNEEFAQSMIAALGASTTESSIAQVPEEGEALFEKMKQ</sequence>
<evidence type="ECO:0000256" key="1">
    <source>
        <dbReference type="SAM" id="Phobius"/>
    </source>
</evidence>
<dbReference type="Proteomes" id="UP000552038">
    <property type="component" value="Unassembled WGS sequence"/>
</dbReference>
<organism evidence="2 3">
    <name type="scientific">Paenibacillus alvei</name>
    <name type="common">Bacillus alvei</name>
    <dbReference type="NCBI Taxonomy" id="44250"/>
    <lineage>
        <taxon>Bacteria</taxon>
        <taxon>Bacillati</taxon>
        <taxon>Bacillota</taxon>
        <taxon>Bacilli</taxon>
        <taxon>Bacillales</taxon>
        <taxon>Paenibacillaceae</taxon>
        <taxon>Paenibacillus</taxon>
    </lineage>
</organism>
<reference evidence="2 3" key="1">
    <citation type="submission" date="2020-05" db="EMBL/GenBank/DDBJ databases">
        <title>Whole genome sequencing and identification of novel metabolites from Paenibacillus alvei strain JR949.</title>
        <authorList>
            <person name="Rajendhran J."/>
            <person name="Sree Pranav P."/>
            <person name="Mahalakshmi B."/>
            <person name="Karthikeyan R."/>
        </authorList>
    </citation>
    <scope>NUCLEOTIDE SEQUENCE [LARGE SCALE GENOMIC DNA]</scope>
    <source>
        <strain evidence="2 3">JR949</strain>
    </source>
</reference>
<dbReference type="AlphaFoldDB" id="A0AAP7DKJ1"/>
<accession>A0AAP7DKJ1</accession>
<dbReference type="EMBL" id="JABFOR010000028">
    <property type="protein sequence ID" value="NOJ72669.1"/>
    <property type="molecule type" value="Genomic_DNA"/>
</dbReference>
<proteinExistence type="predicted"/>
<dbReference type="RefSeq" id="WP_171418198.1">
    <property type="nucleotide sequence ID" value="NZ_JABFOR010000028.1"/>
</dbReference>
<evidence type="ECO:0000313" key="2">
    <source>
        <dbReference type="EMBL" id="NOJ72669.1"/>
    </source>
</evidence>
<protein>
    <submittedName>
        <fullName evidence="2">Uncharacterized protein</fullName>
    </submittedName>
</protein>
<evidence type="ECO:0000313" key="3">
    <source>
        <dbReference type="Proteomes" id="UP000552038"/>
    </source>
</evidence>
<comment type="caution">
    <text evidence="2">The sequence shown here is derived from an EMBL/GenBank/DDBJ whole genome shotgun (WGS) entry which is preliminary data.</text>
</comment>